<protein>
    <submittedName>
        <fullName evidence="1">Uncharacterized protein</fullName>
    </submittedName>
</protein>
<gene>
    <name evidence="1" type="ORF">ARMOST_07366</name>
</gene>
<dbReference type="OMA" id="YSETEPC"/>
<name>A0A284R5L7_ARMOS</name>
<sequence>MYQDYTFPACLPTRRSSRKPFKGDKISLCREYEQVKSHYVSLTPDQHKTYREERKAFIAEIAKHVQIGEAWQKQRTRNREGELEQLRVDRAKAISKKLVDFGYEQDLESIKAPDSFHEHRLVRQPRALTEKGWSNISRDIIEFMEKMRSKRLDREHIALINSRKAIAASLLRTYKLSSSGMPYTNILPTIVDFYNFGPVKDLLELPDQFIVDEPRFAPVIPQIDAFCQTWRERIHGELIQIAGHPDPSSLQTMVQKAAFLKLARILAHRCSVTEWDPHEDDPPDEAISLWDMRKRCAWTAKHLSLHNKADVVVSGFIKALDRNPEQTTGDDLGNLEQFYRCLLCEHGGFFLMSPTVVSGWHAFVNHYCDEHAFDLGSCLTLTPDKDFQVIPIDHESIDPKRWDSYQQKMEFSDFRWRCLRCRDLYSETEPCHLPGIKMHYRSKHPDIDDDVVMFKVT</sequence>
<dbReference type="OrthoDB" id="2322499at2759"/>
<organism evidence="1 2">
    <name type="scientific">Armillaria ostoyae</name>
    <name type="common">Armillaria root rot fungus</name>
    <dbReference type="NCBI Taxonomy" id="47428"/>
    <lineage>
        <taxon>Eukaryota</taxon>
        <taxon>Fungi</taxon>
        <taxon>Dikarya</taxon>
        <taxon>Basidiomycota</taxon>
        <taxon>Agaricomycotina</taxon>
        <taxon>Agaricomycetes</taxon>
        <taxon>Agaricomycetidae</taxon>
        <taxon>Agaricales</taxon>
        <taxon>Marasmiineae</taxon>
        <taxon>Physalacriaceae</taxon>
        <taxon>Armillaria</taxon>
    </lineage>
</organism>
<dbReference type="Proteomes" id="UP000219338">
    <property type="component" value="Unassembled WGS sequence"/>
</dbReference>
<accession>A0A284R5L7</accession>
<reference evidence="2" key="1">
    <citation type="journal article" date="2017" name="Nat. Ecol. Evol.">
        <title>Genome expansion and lineage-specific genetic innovations in the forest pathogenic fungi Armillaria.</title>
        <authorList>
            <person name="Sipos G."/>
            <person name="Prasanna A.N."/>
            <person name="Walter M.C."/>
            <person name="O'Connor E."/>
            <person name="Balint B."/>
            <person name="Krizsan K."/>
            <person name="Kiss B."/>
            <person name="Hess J."/>
            <person name="Varga T."/>
            <person name="Slot J."/>
            <person name="Riley R."/>
            <person name="Boka B."/>
            <person name="Rigling D."/>
            <person name="Barry K."/>
            <person name="Lee J."/>
            <person name="Mihaltcheva S."/>
            <person name="LaButti K."/>
            <person name="Lipzen A."/>
            <person name="Waldron R."/>
            <person name="Moloney N.M."/>
            <person name="Sperisen C."/>
            <person name="Kredics L."/>
            <person name="Vagvoelgyi C."/>
            <person name="Patrignani A."/>
            <person name="Fitzpatrick D."/>
            <person name="Nagy I."/>
            <person name="Doyle S."/>
            <person name="Anderson J.B."/>
            <person name="Grigoriev I.V."/>
            <person name="Gueldener U."/>
            <person name="Muensterkoetter M."/>
            <person name="Nagy L.G."/>
        </authorList>
    </citation>
    <scope>NUCLEOTIDE SEQUENCE [LARGE SCALE GENOMIC DNA]</scope>
    <source>
        <strain evidence="2">C18/9</strain>
    </source>
</reference>
<evidence type="ECO:0000313" key="1">
    <source>
        <dbReference type="EMBL" id="SJL04009.1"/>
    </source>
</evidence>
<proteinExistence type="predicted"/>
<evidence type="ECO:0000313" key="2">
    <source>
        <dbReference type="Proteomes" id="UP000219338"/>
    </source>
</evidence>
<keyword evidence="2" id="KW-1185">Reference proteome</keyword>
<dbReference type="EMBL" id="FUEG01000004">
    <property type="protein sequence ID" value="SJL04009.1"/>
    <property type="molecule type" value="Genomic_DNA"/>
</dbReference>
<dbReference type="AlphaFoldDB" id="A0A284R5L7"/>